<keyword evidence="5" id="KW-0418">Kinase</keyword>
<evidence type="ECO:0000256" key="2">
    <source>
        <dbReference type="ARBA" id="ARBA00022840"/>
    </source>
</evidence>
<evidence type="ECO:0000256" key="1">
    <source>
        <dbReference type="ARBA" id="ARBA00022741"/>
    </source>
</evidence>
<sequence length="507" mass="60014">MSTEEKKKKLREYIKTKKSIETVLGELTFTNSKELGEGGNGLVYLSEINEKKIAIKFLITDSERKCTRFKSEYFNTNYVRDELCNIVNMIYYGELQIEDETIIPYIIMSSYAKNLKKYRKEKNEIQEEDFKKLIEFLLTTLKSIHKKNIIHRDIKPENILVDEDGKFVLADFGIAHYENDDFLIDNKTKKGERLANIGYSAPEQINNHEVNRTADIYSMAQIMYWFIFENVSRGTGKEKIANKYNKWKDTHIYDMIIDKCLRDNPNERFKSIEEISQFYENEKKKKEIKIIDPFEDMFEFHKAIVSVVPEFFNSVYNITDKGVMYELFNSIFSCKYNESLCFNTGIGNNSISSIIKLENDDFLMEERQLNIRKVWGFLNDSLYDDILLLEIDNSSPYKIEGKEYYHVAVIKNEDGKEDIVPYEKTLSGYIRYNDKVHKISDLTIQERKIRNDYKVIVIAPSHNCTIIPENDKFLEKLQCINELQQEDIRELKRKIYKNKSKKVLRRL</sequence>
<dbReference type="PROSITE" id="PS00107">
    <property type="entry name" value="PROTEIN_KINASE_ATP"/>
    <property type="match status" value="1"/>
</dbReference>
<proteinExistence type="predicted"/>
<dbReference type="PROSITE" id="PS00108">
    <property type="entry name" value="PROTEIN_KINASE_ST"/>
    <property type="match status" value="1"/>
</dbReference>
<dbReference type="SUPFAM" id="SSF56112">
    <property type="entry name" value="Protein kinase-like (PK-like)"/>
    <property type="match status" value="1"/>
</dbReference>
<gene>
    <name evidence="5" type="ORF">JMUB3934_0205</name>
</gene>
<dbReference type="RefSeq" id="WP_172617760.1">
    <property type="nucleotide sequence ID" value="NZ_AP019835.1"/>
</dbReference>
<keyword evidence="5" id="KW-0723">Serine/threonine-protein kinase</keyword>
<dbReference type="EMBL" id="AP019835">
    <property type="protein sequence ID" value="BBM48932.1"/>
    <property type="molecule type" value="Genomic_DNA"/>
</dbReference>
<dbReference type="Gene3D" id="3.30.200.20">
    <property type="entry name" value="Phosphorylase Kinase, domain 1"/>
    <property type="match status" value="1"/>
</dbReference>
<evidence type="ECO:0000256" key="3">
    <source>
        <dbReference type="PROSITE-ProRule" id="PRU10141"/>
    </source>
</evidence>
<dbReference type="Gene3D" id="1.10.510.10">
    <property type="entry name" value="Transferase(Phosphotransferase) domain 1"/>
    <property type="match status" value="1"/>
</dbReference>
<dbReference type="SMART" id="SM00220">
    <property type="entry name" value="S_TKc"/>
    <property type="match status" value="1"/>
</dbReference>
<dbReference type="PANTHER" id="PTHR24362:SF309">
    <property type="entry name" value="PROTEIN KINASE DOMAIN-CONTAINING PROTEIN"/>
    <property type="match status" value="1"/>
</dbReference>
<evidence type="ECO:0000259" key="4">
    <source>
        <dbReference type="PROSITE" id="PS50011"/>
    </source>
</evidence>
<dbReference type="GO" id="GO:0004674">
    <property type="term" value="F:protein serine/threonine kinase activity"/>
    <property type="evidence" value="ECO:0007669"/>
    <property type="project" value="UniProtKB-KW"/>
</dbReference>
<dbReference type="AlphaFoldDB" id="A0A510KB90"/>
<dbReference type="GO" id="GO:0005524">
    <property type="term" value="F:ATP binding"/>
    <property type="evidence" value="ECO:0007669"/>
    <property type="project" value="UniProtKB-UniRule"/>
</dbReference>
<protein>
    <submittedName>
        <fullName evidence="5">Serine/threonine protein kinase</fullName>
    </submittedName>
</protein>
<dbReference type="Pfam" id="PF00069">
    <property type="entry name" value="Pkinase"/>
    <property type="match status" value="1"/>
</dbReference>
<dbReference type="InterPro" id="IPR017441">
    <property type="entry name" value="Protein_kinase_ATP_BS"/>
</dbReference>
<feature type="domain" description="Protein kinase" evidence="4">
    <location>
        <begin position="29"/>
        <end position="279"/>
    </location>
</feature>
<evidence type="ECO:0000313" key="6">
    <source>
        <dbReference type="Proteomes" id="UP000321501"/>
    </source>
</evidence>
<reference evidence="5 6" key="1">
    <citation type="submission" date="2019-07" db="EMBL/GenBank/DDBJ databases">
        <title>Complete Genome Sequence of Leptotrichia wadei Strain JMUB3934.</title>
        <authorList>
            <person name="Watanabe S."/>
            <person name="Cui L."/>
        </authorList>
    </citation>
    <scope>NUCLEOTIDE SEQUENCE [LARGE SCALE GENOMIC DNA]</scope>
    <source>
        <strain evidence="5 6">JMUB3934</strain>
    </source>
</reference>
<dbReference type="PROSITE" id="PS50011">
    <property type="entry name" value="PROTEIN_KINASE_DOM"/>
    <property type="match status" value="1"/>
</dbReference>
<name>A0A510KB90_9FUSO</name>
<dbReference type="InterPro" id="IPR000719">
    <property type="entry name" value="Prot_kinase_dom"/>
</dbReference>
<keyword evidence="1 3" id="KW-0547">Nucleotide-binding</keyword>
<dbReference type="PANTHER" id="PTHR24362">
    <property type="entry name" value="SERINE/THREONINE-PROTEIN KINASE NEK"/>
    <property type="match status" value="1"/>
</dbReference>
<evidence type="ECO:0000313" key="5">
    <source>
        <dbReference type="EMBL" id="BBM48932.1"/>
    </source>
</evidence>
<accession>A0A510KB90</accession>
<dbReference type="Proteomes" id="UP000321501">
    <property type="component" value="Chromosome"/>
</dbReference>
<dbReference type="InterPro" id="IPR011009">
    <property type="entry name" value="Kinase-like_dom_sf"/>
</dbReference>
<keyword evidence="2 3" id="KW-0067">ATP-binding</keyword>
<keyword evidence="5" id="KW-0808">Transferase</keyword>
<dbReference type="CDD" id="cd14014">
    <property type="entry name" value="STKc_PknB_like"/>
    <property type="match status" value="1"/>
</dbReference>
<dbReference type="InterPro" id="IPR008271">
    <property type="entry name" value="Ser/Thr_kinase_AS"/>
</dbReference>
<organism evidence="5 6">
    <name type="scientific">Leptotrichia wadei</name>
    <dbReference type="NCBI Taxonomy" id="157687"/>
    <lineage>
        <taxon>Bacteria</taxon>
        <taxon>Fusobacteriati</taxon>
        <taxon>Fusobacteriota</taxon>
        <taxon>Fusobacteriia</taxon>
        <taxon>Fusobacteriales</taxon>
        <taxon>Leptotrichiaceae</taxon>
        <taxon>Leptotrichia</taxon>
    </lineage>
</organism>
<feature type="binding site" evidence="3">
    <location>
        <position position="56"/>
    </location>
    <ligand>
        <name>ATP</name>
        <dbReference type="ChEBI" id="CHEBI:30616"/>
    </ligand>
</feature>